<gene>
    <name evidence="13" type="ORF">SAMN02745751_03166</name>
</gene>
<dbReference type="SMART" id="SM00382">
    <property type="entry name" value="AAA"/>
    <property type="match status" value="1"/>
</dbReference>
<dbReference type="EMBL" id="FQZL01000032">
    <property type="protein sequence ID" value="SHJ70318.1"/>
    <property type="molecule type" value="Genomic_DNA"/>
</dbReference>
<dbReference type="SUPFAM" id="SSF48024">
    <property type="entry name" value="N-terminal domain of DnaB helicase"/>
    <property type="match status" value="1"/>
</dbReference>
<dbReference type="GO" id="GO:0005524">
    <property type="term" value="F:ATP binding"/>
    <property type="evidence" value="ECO:0007669"/>
    <property type="project" value="UniProtKB-KW"/>
</dbReference>
<keyword evidence="7" id="KW-0067">ATP-binding</keyword>
<dbReference type="InterPro" id="IPR003593">
    <property type="entry name" value="AAA+_ATPase"/>
</dbReference>
<dbReference type="Gene3D" id="3.40.50.300">
    <property type="entry name" value="P-loop containing nucleotide triphosphate hydrolases"/>
    <property type="match status" value="1"/>
</dbReference>
<evidence type="ECO:0000256" key="4">
    <source>
        <dbReference type="ARBA" id="ARBA00022741"/>
    </source>
</evidence>
<dbReference type="Proteomes" id="UP000184052">
    <property type="component" value="Unassembled WGS sequence"/>
</dbReference>
<evidence type="ECO:0000256" key="10">
    <source>
        <dbReference type="ARBA" id="ARBA00044969"/>
    </source>
</evidence>
<dbReference type="SUPFAM" id="SSF52540">
    <property type="entry name" value="P-loop containing nucleoside triphosphate hydrolases"/>
    <property type="match status" value="1"/>
</dbReference>
<dbReference type="AlphaFoldDB" id="A0A1M6LGS3"/>
<dbReference type="InterPro" id="IPR007694">
    <property type="entry name" value="DNA_helicase_DnaB-like_C"/>
</dbReference>
<dbReference type="Pfam" id="PF03796">
    <property type="entry name" value="DnaB_C"/>
    <property type="match status" value="1"/>
</dbReference>
<evidence type="ECO:0000313" key="14">
    <source>
        <dbReference type="Proteomes" id="UP000184052"/>
    </source>
</evidence>
<keyword evidence="2" id="KW-0639">Primosome</keyword>
<keyword evidence="6 13" id="KW-0347">Helicase</keyword>
<dbReference type="STRING" id="1121476.SAMN02745751_03166"/>
<keyword evidence="5" id="KW-0378">Hydrolase</keyword>
<evidence type="ECO:0000256" key="5">
    <source>
        <dbReference type="ARBA" id="ARBA00022801"/>
    </source>
</evidence>
<comment type="similarity">
    <text evidence="1">Belongs to the helicase family. DnaB subfamily.</text>
</comment>
<dbReference type="GO" id="GO:0016787">
    <property type="term" value="F:hydrolase activity"/>
    <property type="evidence" value="ECO:0007669"/>
    <property type="project" value="UniProtKB-KW"/>
</dbReference>
<reference evidence="13 14" key="1">
    <citation type="submission" date="2016-11" db="EMBL/GenBank/DDBJ databases">
        <authorList>
            <person name="Jaros S."/>
            <person name="Januszkiewicz K."/>
            <person name="Wedrychowicz H."/>
        </authorList>
    </citation>
    <scope>NUCLEOTIDE SEQUENCE [LARGE SCALE GENOMIC DNA]</scope>
    <source>
        <strain evidence="13 14">DSM 17477</strain>
    </source>
</reference>
<keyword evidence="9" id="KW-0413">Isomerase</keyword>
<dbReference type="GO" id="GO:0005829">
    <property type="term" value="C:cytosol"/>
    <property type="evidence" value="ECO:0007669"/>
    <property type="project" value="TreeGrafter"/>
</dbReference>
<accession>A0A1M6LGS3</accession>
<dbReference type="PANTHER" id="PTHR30153">
    <property type="entry name" value="REPLICATIVE DNA HELICASE DNAB"/>
    <property type="match status" value="1"/>
</dbReference>
<evidence type="ECO:0000313" key="13">
    <source>
        <dbReference type="EMBL" id="SHJ70318.1"/>
    </source>
</evidence>
<organism evidence="13 14">
    <name type="scientific">Dethiosulfatibacter aminovorans DSM 17477</name>
    <dbReference type="NCBI Taxonomy" id="1121476"/>
    <lineage>
        <taxon>Bacteria</taxon>
        <taxon>Bacillati</taxon>
        <taxon>Bacillota</taxon>
        <taxon>Tissierellia</taxon>
        <taxon>Dethiosulfatibacter</taxon>
    </lineage>
</organism>
<dbReference type="RefSeq" id="WP_073050536.1">
    <property type="nucleotide sequence ID" value="NZ_FQZL01000032.1"/>
</dbReference>
<evidence type="ECO:0000256" key="6">
    <source>
        <dbReference type="ARBA" id="ARBA00022806"/>
    </source>
</evidence>
<dbReference type="PANTHER" id="PTHR30153:SF2">
    <property type="entry name" value="REPLICATIVE DNA HELICASE"/>
    <property type="match status" value="1"/>
</dbReference>
<sequence>MLEKEILGACLLDTKAADIAITELNKSNFTGESQEIFEVICNLREQGKEADVITVNTILKNAPYLFKLTDNIATTRLIKQHCKDLKKQVLKRDLRTKLIEIVNASEELEPEDIKTRLAELDKEIEVEDIQTEIRDLDLKPYKGIVEVQNKFISTGLPTIDYALNDLVGGLTTLVAGRNNGGKTTFCNQVIANAIDKGHKVLVVNGEEKQEVTVNKLYTAVIGRDEEHFNSIKINRRFKKEPKKETLRALQKWHRGKLKVFSKGESNLKTTDQLFMLMRKELKKSQQDLIVLDNLMSLLTVTSDTEKNGKQAEFMQKCCDMAKENNVHIIVVLHPNKTYRKGDEMESEQIAGTSDLANKADNIITVIREYDEGKIVKGINGYIKVQKNRDYSDLPKAEVYFDPNTGLLLERESETGKVKAYTFKWQQYLNAAPWDD</sequence>
<dbReference type="InterPro" id="IPR027417">
    <property type="entry name" value="P-loop_NTPase"/>
</dbReference>
<name>A0A1M6LGS3_9FIRM</name>
<proteinExistence type="inferred from homology"/>
<keyword evidence="3" id="KW-0235">DNA replication</keyword>
<evidence type="ECO:0000256" key="7">
    <source>
        <dbReference type="ARBA" id="ARBA00022840"/>
    </source>
</evidence>
<evidence type="ECO:0000259" key="12">
    <source>
        <dbReference type="PROSITE" id="PS51199"/>
    </source>
</evidence>
<keyword evidence="8" id="KW-0238">DNA-binding</keyword>
<dbReference type="GO" id="GO:1990077">
    <property type="term" value="C:primosome complex"/>
    <property type="evidence" value="ECO:0007669"/>
    <property type="project" value="UniProtKB-KW"/>
</dbReference>
<evidence type="ECO:0000256" key="3">
    <source>
        <dbReference type="ARBA" id="ARBA00022705"/>
    </source>
</evidence>
<dbReference type="GO" id="GO:0006269">
    <property type="term" value="P:DNA replication, synthesis of primer"/>
    <property type="evidence" value="ECO:0007669"/>
    <property type="project" value="UniProtKB-KW"/>
</dbReference>
<evidence type="ECO:0000256" key="11">
    <source>
        <dbReference type="ARBA" id="ARBA00048954"/>
    </source>
</evidence>
<dbReference type="GO" id="GO:0043139">
    <property type="term" value="F:5'-3' DNA helicase activity"/>
    <property type="evidence" value="ECO:0007669"/>
    <property type="project" value="UniProtKB-EC"/>
</dbReference>
<dbReference type="GO" id="GO:0003677">
    <property type="term" value="F:DNA binding"/>
    <property type="evidence" value="ECO:0007669"/>
    <property type="project" value="UniProtKB-KW"/>
</dbReference>
<evidence type="ECO:0000256" key="1">
    <source>
        <dbReference type="ARBA" id="ARBA00008428"/>
    </source>
</evidence>
<dbReference type="OrthoDB" id="5959484at2"/>
<evidence type="ECO:0000256" key="8">
    <source>
        <dbReference type="ARBA" id="ARBA00023125"/>
    </source>
</evidence>
<feature type="domain" description="SF4 helicase" evidence="12">
    <location>
        <begin position="145"/>
        <end position="414"/>
    </location>
</feature>
<dbReference type="Pfam" id="PF00772">
    <property type="entry name" value="DnaB"/>
    <property type="match status" value="1"/>
</dbReference>
<dbReference type="PROSITE" id="PS51199">
    <property type="entry name" value="SF4_HELICASE"/>
    <property type="match status" value="1"/>
</dbReference>
<dbReference type="InterPro" id="IPR007693">
    <property type="entry name" value="DNA_helicase_DnaB-like_N"/>
</dbReference>
<protein>
    <recommendedName>
        <fullName evidence="10">DNA 5'-3' helicase</fullName>
        <ecNumber evidence="10">5.6.2.3</ecNumber>
    </recommendedName>
</protein>
<dbReference type="Gene3D" id="1.10.860.10">
    <property type="entry name" value="DNAb Helicase, Chain A"/>
    <property type="match status" value="1"/>
</dbReference>
<evidence type="ECO:0000256" key="9">
    <source>
        <dbReference type="ARBA" id="ARBA00023235"/>
    </source>
</evidence>
<dbReference type="EC" id="5.6.2.3" evidence="10"/>
<dbReference type="InterPro" id="IPR036185">
    <property type="entry name" value="DNA_heli_DnaB-like_N_sf"/>
</dbReference>
<comment type="catalytic activity">
    <reaction evidence="11">
        <text>ATP + H2O = ADP + phosphate + H(+)</text>
        <dbReference type="Rhea" id="RHEA:13065"/>
        <dbReference type="ChEBI" id="CHEBI:15377"/>
        <dbReference type="ChEBI" id="CHEBI:15378"/>
        <dbReference type="ChEBI" id="CHEBI:30616"/>
        <dbReference type="ChEBI" id="CHEBI:43474"/>
        <dbReference type="ChEBI" id="CHEBI:456216"/>
        <dbReference type="EC" id="5.6.2.3"/>
    </reaction>
</comment>
<evidence type="ECO:0000256" key="2">
    <source>
        <dbReference type="ARBA" id="ARBA00022515"/>
    </source>
</evidence>
<keyword evidence="4" id="KW-0547">Nucleotide-binding</keyword>
<dbReference type="InterPro" id="IPR016136">
    <property type="entry name" value="DNA_helicase_N/primase_C"/>
</dbReference>
<keyword evidence="14" id="KW-1185">Reference proteome</keyword>